<evidence type="ECO:0000256" key="1">
    <source>
        <dbReference type="ARBA" id="ARBA00009922"/>
    </source>
</evidence>
<keyword evidence="6 15" id="KW-0347">Helicase</keyword>
<evidence type="ECO:0000259" key="16">
    <source>
        <dbReference type="PROSITE" id="PS51198"/>
    </source>
</evidence>
<keyword evidence="10" id="KW-0234">DNA repair</keyword>
<dbReference type="eggNOG" id="COG1468">
    <property type="taxonomic scope" value="Bacteria"/>
</dbReference>
<keyword evidence="8 15" id="KW-0067">ATP-binding</keyword>
<comment type="catalytic activity">
    <reaction evidence="12">
        <text>Couples ATP hydrolysis with the unwinding of duplex DNA by translocating in the 3'-5' direction.</text>
        <dbReference type="EC" id="5.6.2.4"/>
    </reaction>
</comment>
<keyword evidence="4" id="KW-0227">DNA damage</keyword>
<evidence type="ECO:0000256" key="4">
    <source>
        <dbReference type="ARBA" id="ARBA00022763"/>
    </source>
</evidence>
<keyword evidence="5 15" id="KW-0378">Hydrolase</keyword>
<dbReference type="PANTHER" id="PTHR11070:SF2">
    <property type="entry name" value="ATP-DEPENDENT DNA HELICASE SRS2"/>
    <property type="match status" value="1"/>
</dbReference>
<dbReference type="GO" id="GO:0043138">
    <property type="term" value="F:3'-5' DNA helicase activity"/>
    <property type="evidence" value="ECO:0007669"/>
    <property type="project" value="UniProtKB-EC"/>
</dbReference>
<dbReference type="RefSeq" id="WP_015778415.1">
    <property type="nucleotide sequence ID" value="NC_013171.1"/>
</dbReference>
<evidence type="ECO:0000313" key="19">
    <source>
        <dbReference type="Proteomes" id="UP000002294"/>
    </source>
</evidence>
<dbReference type="Gene3D" id="1.10.486.10">
    <property type="entry name" value="PCRA, domain 4"/>
    <property type="match status" value="2"/>
</dbReference>
<sequence>MRNLGQEEIIKNAKLPAVVIAGPGTGKTHTIVGFVAEAIKEGKFPANKVLITTFTKKAARELNTRIITRLRKDGLDTDLEDMKIGNFHSLAISFISKYRRLDDNFFNLTIIDSNMEEFIVEENLEIFTSLPHFEDFIVKDYATATILDIFQTLINQMIDPLSLRDSASPQDKLAYEIFTTYEKLLDSLGLINFQLILKRFLDLLKDPIIGEKIREEIDLVVIDEYQDTNLIQEEIAINLTKNGNIIVFGDDDQALYSFRGADARNLTHFDEKFYQRTGIRASKYFLNINYRSNQVIIDKARAFMDEAKGSSKKDLKSNKAEENPNTIVRARADEMDNIVMIVKLLSKKIKLGQIAFLFPSFNNSYPSILQKKFENAGIKVINRKSDGYFRREEIRLIIFVLLKIARTGPINTDFRGGKMTYGQRQKLDYRNFLKEIYEDDKFKENRKLRNFIEDFSESYSISDLIYKLMGLETFKDILKDKNQDKKDLIFKNISKFINLAVDYDEIFEETNSYYQKFIFSYIFIYFKKNAIGEFDEDDVYDDSINFMTIHQSKGLEFEAVFVSSLGDYPRRDYDKFTDRFVEKDSLEKKELDFYRKYYTAFTRAKNLLVLLDNSTDRRIKNFAYTLDSSSKLSSIDFKMEERKDDKKILAFTTDIDVYMTCPLKYKFVRKLSFRTKKTESLIFGSKVHNLAQYIYSPSFDKKDMTSFLWENKGYIEPVSNLLNRGFNVKLSEANYKADRDFYILQGNIDLILEDSSIMDLKTGSFDEKSLAKYKKQLLTYRQLLLANGKEVGKIYLYFIEKDDLIEVKDEGFDMAAIDDVAREIVRENFNHKTEDRKACKFCPMKHFCERA</sequence>
<keyword evidence="11" id="KW-0413">Isomerase</keyword>
<accession>C7REA4</accession>
<dbReference type="InterPro" id="IPR000212">
    <property type="entry name" value="DNA_helicase_UvrD/REP"/>
</dbReference>
<feature type="domain" description="UvrD-like helicase C-terminal" evidence="17">
    <location>
        <begin position="294"/>
        <end position="554"/>
    </location>
</feature>
<evidence type="ECO:0000256" key="9">
    <source>
        <dbReference type="ARBA" id="ARBA00023125"/>
    </source>
</evidence>
<keyword evidence="9" id="KW-0238">DNA-binding</keyword>
<evidence type="ECO:0000256" key="7">
    <source>
        <dbReference type="ARBA" id="ARBA00022839"/>
    </source>
</evidence>
<dbReference type="AlphaFoldDB" id="C7REA4"/>
<dbReference type="STRING" id="525919.Apre_1496"/>
<dbReference type="EC" id="5.6.2.4" evidence="13"/>
<evidence type="ECO:0000256" key="2">
    <source>
        <dbReference type="ARBA" id="ARBA00022722"/>
    </source>
</evidence>
<keyword evidence="3 15" id="KW-0547">Nucleotide-binding</keyword>
<dbReference type="Pfam" id="PF12705">
    <property type="entry name" value="PDDEXK_1"/>
    <property type="match status" value="1"/>
</dbReference>
<dbReference type="GO" id="GO:0000725">
    <property type="term" value="P:recombinational repair"/>
    <property type="evidence" value="ECO:0007669"/>
    <property type="project" value="TreeGrafter"/>
</dbReference>
<comment type="similarity">
    <text evidence="1">Belongs to the helicase family. UvrD subfamily.</text>
</comment>
<dbReference type="InterPro" id="IPR027417">
    <property type="entry name" value="P-loop_NTPase"/>
</dbReference>
<dbReference type="GO" id="GO:0005524">
    <property type="term" value="F:ATP binding"/>
    <property type="evidence" value="ECO:0007669"/>
    <property type="project" value="UniProtKB-UniRule"/>
</dbReference>
<dbReference type="InterPro" id="IPR014016">
    <property type="entry name" value="UvrD-like_ATP-bd"/>
</dbReference>
<dbReference type="OrthoDB" id="9810135at2"/>
<dbReference type="Gene3D" id="1.10.10.160">
    <property type="match status" value="1"/>
</dbReference>
<evidence type="ECO:0000256" key="15">
    <source>
        <dbReference type="PROSITE-ProRule" id="PRU00560"/>
    </source>
</evidence>
<feature type="binding site" evidence="15">
    <location>
        <begin position="21"/>
        <end position="28"/>
    </location>
    <ligand>
        <name>ATP</name>
        <dbReference type="ChEBI" id="CHEBI:30616"/>
    </ligand>
</feature>
<dbReference type="Gene3D" id="3.40.50.300">
    <property type="entry name" value="P-loop containing nucleotide triphosphate hydrolases"/>
    <property type="match status" value="3"/>
</dbReference>
<evidence type="ECO:0000256" key="10">
    <source>
        <dbReference type="ARBA" id="ARBA00023204"/>
    </source>
</evidence>
<evidence type="ECO:0000256" key="14">
    <source>
        <dbReference type="ARBA" id="ARBA00048988"/>
    </source>
</evidence>
<evidence type="ECO:0000313" key="18">
    <source>
        <dbReference type="EMBL" id="ACV29517.1"/>
    </source>
</evidence>
<evidence type="ECO:0000256" key="12">
    <source>
        <dbReference type="ARBA" id="ARBA00034617"/>
    </source>
</evidence>
<dbReference type="InterPro" id="IPR011604">
    <property type="entry name" value="PDDEXK-like_dom_sf"/>
</dbReference>
<dbReference type="InterPro" id="IPR038726">
    <property type="entry name" value="PDDEXK_AddAB-type"/>
</dbReference>
<comment type="catalytic activity">
    <reaction evidence="14">
        <text>ATP + H2O = ADP + phosphate + H(+)</text>
        <dbReference type="Rhea" id="RHEA:13065"/>
        <dbReference type="ChEBI" id="CHEBI:15377"/>
        <dbReference type="ChEBI" id="CHEBI:15378"/>
        <dbReference type="ChEBI" id="CHEBI:30616"/>
        <dbReference type="ChEBI" id="CHEBI:43474"/>
        <dbReference type="ChEBI" id="CHEBI:456216"/>
        <dbReference type="EC" id="5.6.2.4"/>
    </reaction>
</comment>
<evidence type="ECO:0000256" key="5">
    <source>
        <dbReference type="ARBA" id="ARBA00022801"/>
    </source>
</evidence>
<evidence type="ECO:0000259" key="17">
    <source>
        <dbReference type="PROSITE" id="PS51217"/>
    </source>
</evidence>
<dbReference type="eggNOG" id="COG0210">
    <property type="taxonomic scope" value="Bacteria"/>
</dbReference>
<feature type="domain" description="UvrD-like helicase ATP-binding" evidence="16">
    <location>
        <begin position="1"/>
        <end position="293"/>
    </location>
</feature>
<dbReference type="Pfam" id="PF13361">
    <property type="entry name" value="UvrD_C"/>
    <property type="match status" value="2"/>
</dbReference>
<organism evidence="18 19">
    <name type="scientific">Anaerococcus prevotii (strain ATCC 9321 / DSM 20548 / JCM 6508 / NCTC 11806 / PC1)</name>
    <name type="common">Peptostreptococcus prevotii</name>
    <name type="synonym">Peptococcus prevotii</name>
    <dbReference type="NCBI Taxonomy" id="525919"/>
    <lineage>
        <taxon>Bacteria</taxon>
        <taxon>Bacillati</taxon>
        <taxon>Bacillota</taxon>
        <taxon>Tissierellia</taxon>
        <taxon>Tissierellales</taxon>
        <taxon>Peptoniphilaceae</taxon>
        <taxon>Anaerococcus</taxon>
    </lineage>
</organism>
<evidence type="ECO:0000256" key="13">
    <source>
        <dbReference type="ARBA" id="ARBA00034808"/>
    </source>
</evidence>
<proteinExistence type="inferred from homology"/>
<evidence type="ECO:0000256" key="6">
    <source>
        <dbReference type="ARBA" id="ARBA00022806"/>
    </source>
</evidence>
<dbReference type="HOGENOM" id="CLU_004585_6_0_9"/>
<dbReference type="CDD" id="cd17932">
    <property type="entry name" value="DEXQc_UvrD"/>
    <property type="match status" value="1"/>
</dbReference>
<protein>
    <recommendedName>
        <fullName evidence="13">DNA 3'-5' helicase</fullName>
        <ecNumber evidence="13">5.6.2.4</ecNumber>
    </recommendedName>
</protein>
<dbReference type="PROSITE" id="PS51217">
    <property type="entry name" value="UVRD_HELICASE_CTER"/>
    <property type="match status" value="1"/>
</dbReference>
<dbReference type="KEGG" id="apr:Apre_1496"/>
<dbReference type="InterPro" id="IPR014017">
    <property type="entry name" value="DNA_helicase_UvrD-like_C"/>
</dbReference>
<dbReference type="PROSITE" id="PS51198">
    <property type="entry name" value="UVRD_HELICASE_ATP_BIND"/>
    <property type="match status" value="1"/>
</dbReference>
<reference evidence="18 19" key="1">
    <citation type="journal article" date="2009" name="Stand. Genomic Sci.">
        <title>Complete genome sequence of Anaerococcus prevotii type strain (PC1).</title>
        <authorList>
            <person name="Labutti K."/>
            <person name="Pukall R."/>
            <person name="Steenblock K."/>
            <person name="Glavina Del Rio T."/>
            <person name="Tice H."/>
            <person name="Copeland A."/>
            <person name="Cheng J.F."/>
            <person name="Lucas S."/>
            <person name="Chen F."/>
            <person name="Nolan M."/>
            <person name="Bruce D."/>
            <person name="Goodwin L."/>
            <person name="Pitluck S."/>
            <person name="Ivanova N."/>
            <person name="Mavromatis K."/>
            <person name="Ovchinnikova G."/>
            <person name="Pati A."/>
            <person name="Chen A."/>
            <person name="Palaniappan K."/>
            <person name="Land M."/>
            <person name="Hauser L."/>
            <person name="Chang Y.J."/>
            <person name="Jeffries C.D."/>
            <person name="Chain P."/>
            <person name="Saunders E."/>
            <person name="Brettin T."/>
            <person name="Detter J.C."/>
            <person name="Han C."/>
            <person name="Goker M."/>
            <person name="Bristow J."/>
            <person name="Eisen J.A."/>
            <person name="Markowitz V."/>
            <person name="Hugenholtz P."/>
            <person name="Kyrpides N.C."/>
            <person name="Klenk H.P."/>
            <person name="Lapidus A."/>
        </authorList>
    </citation>
    <scope>NUCLEOTIDE SEQUENCE [LARGE SCALE GENOMIC DNA]</scope>
    <source>
        <strain evidence="19">ATCC 9321 / DSM 20548 / JCM 6508 / NCTC 11806 / PC1</strain>
    </source>
</reference>
<dbReference type="InterPro" id="IPR013986">
    <property type="entry name" value="DExx_box_DNA_helicase_dom_sf"/>
</dbReference>
<dbReference type="Gene3D" id="3.90.320.10">
    <property type="match status" value="1"/>
</dbReference>
<dbReference type="SUPFAM" id="SSF52540">
    <property type="entry name" value="P-loop containing nucleoside triphosphate hydrolases"/>
    <property type="match status" value="1"/>
</dbReference>
<keyword evidence="19" id="KW-1185">Reference proteome</keyword>
<dbReference type="Pfam" id="PF00580">
    <property type="entry name" value="UvrD-helicase"/>
    <property type="match status" value="1"/>
</dbReference>
<dbReference type="Proteomes" id="UP000002294">
    <property type="component" value="Chromosome"/>
</dbReference>
<keyword evidence="2" id="KW-0540">Nuclease</keyword>
<dbReference type="EMBL" id="CP001708">
    <property type="protein sequence ID" value="ACV29517.1"/>
    <property type="molecule type" value="Genomic_DNA"/>
</dbReference>
<evidence type="ECO:0000256" key="3">
    <source>
        <dbReference type="ARBA" id="ARBA00022741"/>
    </source>
</evidence>
<dbReference type="PANTHER" id="PTHR11070">
    <property type="entry name" value="UVRD / RECB / PCRA DNA HELICASE FAMILY MEMBER"/>
    <property type="match status" value="1"/>
</dbReference>
<dbReference type="GO" id="GO:0004527">
    <property type="term" value="F:exonuclease activity"/>
    <property type="evidence" value="ECO:0007669"/>
    <property type="project" value="UniProtKB-KW"/>
</dbReference>
<evidence type="ECO:0000256" key="8">
    <source>
        <dbReference type="ARBA" id="ARBA00022840"/>
    </source>
</evidence>
<dbReference type="GO" id="GO:0003677">
    <property type="term" value="F:DNA binding"/>
    <property type="evidence" value="ECO:0007669"/>
    <property type="project" value="UniProtKB-KW"/>
</dbReference>
<evidence type="ECO:0000256" key="11">
    <source>
        <dbReference type="ARBA" id="ARBA00023235"/>
    </source>
</evidence>
<gene>
    <name evidence="18" type="ordered locus">Apre_1496</name>
</gene>
<name>C7REA4_ANAPD</name>
<keyword evidence="7" id="KW-0269">Exonuclease</keyword>